<keyword evidence="4" id="KW-1185">Reference proteome</keyword>
<dbReference type="PROSITE" id="PS50969">
    <property type="entry name" value="FCP1"/>
    <property type="match status" value="1"/>
</dbReference>
<dbReference type="Gene3D" id="3.40.50.1000">
    <property type="entry name" value="HAD superfamily/HAD-like"/>
    <property type="match status" value="1"/>
</dbReference>
<evidence type="ECO:0000313" key="3">
    <source>
        <dbReference type="EMBL" id="KAK4743757.1"/>
    </source>
</evidence>
<dbReference type="GO" id="GO:0016791">
    <property type="term" value="F:phosphatase activity"/>
    <property type="evidence" value="ECO:0007669"/>
    <property type="project" value="InterPro"/>
</dbReference>
<proteinExistence type="predicted"/>
<dbReference type="InterPro" id="IPR004274">
    <property type="entry name" value="FCP1_dom"/>
</dbReference>
<feature type="region of interest" description="Disordered" evidence="1">
    <location>
        <begin position="16"/>
        <end position="42"/>
    </location>
</feature>
<dbReference type="InterPro" id="IPR011948">
    <property type="entry name" value="Dullard_phosphatase"/>
</dbReference>
<name>A0AAN7GVS2_9MYRT</name>
<evidence type="ECO:0000256" key="1">
    <source>
        <dbReference type="SAM" id="MobiDB-lite"/>
    </source>
</evidence>
<organism evidence="3 4">
    <name type="scientific">Trapa incisa</name>
    <dbReference type="NCBI Taxonomy" id="236973"/>
    <lineage>
        <taxon>Eukaryota</taxon>
        <taxon>Viridiplantae</taxon>
        <taxon>Streptophyta</taxon>
        <taxon>Embryophyta</taxon>
        <taxon>Tracheophyta</taxon>
        <taxon>Spermatophyta</taxon>
        <taxon>Magnoliopsida</taxon>
        <taxon>eudicotyledons</taxon>
        <taxon>Gunneridae</taxon>
        <taxon>Pentapetalae</taxon>
        <taxon>rosids</taxon>
        <taxon>malvids</taxon>
        <taxon>Myrtales</taxon>
        <taxon>Lythraceae</taxon>
        <taxon>Trapa</taxon>
    </lineage>
</organism>
<evidence type="ECO:0000259" key="2">
    <source>
        <dbReference type="PROSITE" id="PS50969"/>
    </source>
</evidence>
<dbReference type="InterPro" id="IPR050365">
    <property type="entry name" value="TIM50"/>
</dbReference>
<feature type="domain" description="FCP1 homology" evidence="2">
    <location>
        <begin position="123"/>
        <end position="283"/>
    </location>
</feature>
<dbReference type="FunFam" id="3.40.50.1000:FF:000093">
    <property type="entry name" value="NLI interacting factor-like phosphatase family protein"/>
    <property type="match status" value="1"/>
</dbReference>
<sequence>MVSRIVKRTPIKSIRDCRRVGSRSHSRTRRSPIKGCVPTSSAPASSSVLASINKSLRSCRRRIIKVFSKLARITTPKSSLRKKGFKILNKLPYEEATVAAPGSLASTCKFLAFEDVSALPPLDSPTRKTIFLDLDETLVHSKSDPPPENFDFIVRPMINGERLNFYVLKRPGVDRFLRAISQSFEVVIFTAGLKEYASLVLDRLDPTGAMISHRLYRDSCREMEGKFVKDLSGMGRDLRRVVLVDDNPNAYGFQPENAMPIAPFIDDLKDAELGKLAKFFEGCEEFDDMREAVRLYGLLEDEDHCKLVVQ</sequence>
<protein>
    <recommendedName>
        <fullName evidence="2">FCP1 homology domain-containing protein</fullName>
    </recommendedName>
</protein>
<dbReference type="InterPro" id="IPR036412">
    <property type="entry name" value="HAD-like_sf"/>
</dbReference>
<dbReference type="AlphaFoldDB" id="A0AAN7GVS2"/>
<reference evidence="3 4" key="1">
    <citation type="journal article" date="2023" name="Hortic Res">
        <title>Pangenome of water caltrop reveals structural variations and asymmetric subgenome divergence after allopolyploidization.</title>
        <authorList>
            <person name="Zhang X."/>
            <person name="Chen Y."/>
            <person name="Wang L."/>
            <person name="Yuan Y."/>
            <person name="Fang M."/>
            <person name="Shi L."/>
            <person name="Lu R."/>
            <person name="Comes H.P."/>
            <person name="Ma Y."/>
            <person name="Chen Y."/>
            <person name="Huang G."/>
            <person name="Zhou Y."/>
            <person name="Zheng Z."/>
            <person name="Qiu Y."/>
        </authorList>
    </citation>
    <scope>NUCLEOTIDE SEQUENCE [LARGE SCALE GENOMIC DNA]</scope>
    <source>
        <tissue evidence="3">Roots</tissue>
    </source>
</reference>
<comment type="caution">
    <text evidence="3">The sequence shown here is derived from an EMBL/GenBank/DDBJ whole genome shotgun (WGS) entry which is preliminary data.</text>
</comment>
<feature type="compositionally biased region" description="Basic residues" evidence="1">
    <location>
        <begin position="20"/>
        <end position="32"/>
    </location>
</feature>
<dbReference type="SMART" id="SM00577">
    <property type="entry name" value="CPDc"/>
    <property type="match status" value="1"/>
</dbReference>
<dbReference type="PANTHER" id="PTHR12210">
    <property type="entry name" value="DULLARD PROTEIN PHOSPHATASE"/>
    <property type="match status" value="1"/>
</dbReference>
<dbReference type="SUPFAM" id="SSF56784">
    <property type="entry name" value="HAD-like"/>
    <property type="match status" value="1"/>
</dbReference>
<dbReference type="EMBL" id="JAXIOK010000022">
    <property type="protein sequence ID" value="KAK4743757.1"/>
    <property type="molecule type" value="Genomic_DNA"/>
</dbReference>
<dbReference type="InterPro" id="IPR023214">
    <property type="entry name" value="HAD_sf"/>
</dbReference>
<dbReference type="CDD" id="cd07521">
    <property type="entry name" value="HAD_FCP1-like"/>
    <property type="match status" value="1"/>
</dbReference>
<dbReference type="Pfam" id="PF03031">
    <property type="entry name" value="NIF"/>
    <property type="match status" value="1"/>
</dbReference>
<dbReference type="Proteomes" id="UP001345219">
    <property type="component" value="Chromosome 9"/>
</dbReference>
<dbReference type="NCBIfam" id="TIGR02251">
    <property type="entry name" value="HIF-SF_euk"/>
    <property type="match status" value="1"/>
</dbReference>
<evidence type="ECO:0000313" key="4">
    <source>
        <dbReference type="Proteomes" id="UP001345219"/>
    </source>
</evidence>
<accession>A0AAN7GVS2</accession>
<gene>
    <name evidence="3" type="ORF">SAY87_010069</name>
</gene>